<keyword evidence="1" id="KW-0472">Membrane</keyword>
<organism evidence="3 4">
    <name type="scientific">Streptomyces chumphonensis</name>
    <dbReference type="NCBI Taxonomy" id="1214925"/>
    <lineage>
        <taxon>Bacteria</taxon>
        <taxon>Bacillati</taxon>
        <taxon>Actinomycetota</taxon>
        <taxon>Actinomycetes</taxon>
        <taxon>Kitasatosporales</taxon>
        <taxon>Streptomycetaceae</taxon>
        <taxon>Streptomyces</taxon>
    </lineage>
</organism>
<feature type="transmembrane region" description="Helical" evidence="1">
    <location>
        <begin position="177"/>
        <end position="198"/>
    </location>
</feature>
<keyword evidence="2" id="KW-0732">Signal</keyword>
<comment type="caution">
    <text evidence="3">The sequence shown here is derived from an EMBL/GenBank/DDBJ whole genome shotgun (WGS) entry which is preliminary data.</text>
</comment>
<feature type="chain" id="PRO_5038515273" evidence="2">
    <location>
        <begin position="24"/>
        <end position="447"/>
    </location>
</feature>
<proteinExistence type="predicted"/>
<evidence type="ECO:0000313" key="4">
    <source>
        <dbReference type="Proteomes" id="UP000632289"/>
    </source>
</evidence>
<protein>
    <submittedName>
        <fullName evidence="3">Uncharacterized protein</fullName>
    </submittedName>
</protein>
<name>A0A927F4G7_9ACTN</name>
<accession>A0A927F4G7</accession>
<keyword evidence="1" id="KW-1133">Transmembrane helix</keyword>
<dbReference type="EMBL" id="JACXYU010000014">
    <property type="protein sequence ID" value="MBD3934131.1"/>
    <property type="molecule type" value="Genomic_DNA"/>
</dbReference>
<evidence type="ECO:0000256" key="1">
    <source>
        <dbReference type="SAM" id="Phobius"/>
    </source>
</evidence>
<reference evidence="3" key="1">
    <citation type="submission" date="2020-09" db="EMBL/GenBank/DDBJ databases">
        <title>Secondary metabolite and genome analysis of marine Streptomyces chumphonensis KK1-2T.</title>
        <authorList>
            <person name="Phongsopitanun W."/>
            <person name="Kanchanasin P."/>
            <person name="Pittayakhajonwut P."/>
            <person name="Suwanborirux K."/>
            <person name="Tanasupawat S."/>
        </authorList>
    </citation>
    <scope>NUCLEOTIDE SEQUENCE</scope>
    <source>
        <strain evidence="3">KK1-2</strain>
    </source>
</reference>
<dbReference type="AlphaFoldDB" id="A0A927F4G7"/>
<feature type="signal peptide" evidence="2">
    <location>
        <begin position="1"/>
        <end position="23"/>
    </location>
</feature>
<gene>
    <name evidence="3" type="ORF">IF129_21540</name>
</gene>
<evidence type="ECO:0000256" key="2">
    <source>
        <dbReference type="SAM" id="SignalP"/>
    </source>
</evidence>
<keyword evidence="1" id="KW-0812">Transmembrane</keyword>
<evidence type="ECO:0000313" key="3">
    <source>
        <dbReference type="EMBL" id="MBD3934131.1"/>
    </source>
</evidence>
<dbReference type="Proteomes" id="UP000632289">
    <property type="component" value="Unassembled WGS sequence"/>
</dbReference>
<keyword evidence="4" id="KW-1185">Reference proteome</keyword>
<sequence>MTTSATTALRALCGSLLAAGLLAAPVPALGAAPAQDGVSAVAEELRQDPVYVHPEARSELSSGEEARLEARIEDADKPVFVAVLPATDEFPPDTVLADLRALTGVTGVYAVQLGDGFSAGADSQVMSRDAVANLEGAVEREHEDATTQLTSFVDEALPQADGTAPASWDEGGTEGSGAAGLATLGGLLLAGGVGFYALRRRSRRREEERRRAELEKLRVVVDEDITAFGEELNRLDFRPGEPGADDAMRTDYTRALDAYEGAKEGMAGAREPRDVQPVTQRLAEGRFALATLDARRTGAPLPKEDRTPCFFDPRHGPSVTDVRWAPPGGTTRPVPACAADAERLAEGEEPDSRMVPTDRGPQPYWNAGPVYGPWAGGYFGGALLPGLLMGTMLGGMMTGPGAYGYGAGTDAAGGDVSGSDFSPGDFGGGGFGGDVGGFGGGDFGGGF</sequence>
<dbReference type="RefSeq" id="WP_191211428.1">
    <property type="nucleotide sequence ID" value="NZ_BAABKL010000041.1"/>
</dbReference>